<protein>
    <submittedName>
        <fullName evidence="2">Uncharacterized protein</fullName>
    </submittedName>
</protein>
<sequence>MSGLTWYHILLRVSNSFIIIIRGIQDVSLFRNAVLNSNDRKTHTITFLNLNSLDHTVMFDFY</sequence>
<organism evidence="1 2">
    <name type="scientific">Schistosoma rodhaini</name>
    <dbReference type="NCBI Taxonomy" id="6188"/>
    <lineage>
        <taxon>Eukaryota</taxon>
        <taxon>Metazoa</taxon>
        <taxon>Spiralia</taxon>
        <taxon>Lophotrochozoa</taxon>
        <taxon>Platyhelminthes</taxon>
        <taxon>Trematoda</taxon>
        <taxon>Digenea</taxon>
        <taxon>Strigeidida</taxon>
        <taxon>Schistosomatoidea</taxon>
        <taxon>Schistosomatidae</taxon>
        <taxon>Schistosoma</taxon>
    </lineage>
</organism>
<keyword evidence="1" id="KW-1185">Reference proteome</keyword>
<proteinExistence type="predicted"/>
<name>A0AA85FXX5_9TREM</name>
<evidence type="ECO:0000313" key="1">
    <source>
        <dbReference type="Proteomes" id="UP000050792"/>
    </source>
</evidence>
<accession>A0AA85FXX5</accession>
<dbReference type="WBParaSite" id="SRDH1_66220.1">
    <property type="protein sequence ID" value="SRDH1_66220.1"/>
    <property type="gene ID" value="SRDH1_66220"/>
</dbReference>
<reference evidence="1" key="1">
    <citation type="submission" date="2022-06" db="EMBL/GenBank/DDBJ databases">
        <authorList>
            <person name="Berger JAMES D."/>
            <person name="Berger JAMES D."/>
        </authorList>
    </citation>
    <scope>NUCLEOTIDE SEQUENCE [LARGE SCALE GENOMIC DNA]</scope>
</reference>
<dbReference type="AlphaFoldDB" id="A0AA85FXX5"/>
<dbReference type="Proteomes" id="UP000050792">
    <property type="component" value="Unassembled WGS sequence"/>
</dbReference>
<reference evidence="2" key="2">
    <citation type="submission" date="2023-11" db="UniProtKB">
        <authorList>
            <consortium name="WormBaseParasite"/>
        </authorList>
    </citation>
    <scope>IDENTIFICATION</scope>
</reference>
<evidence type="ECO:0000313" key="2">
    <source>
        <dbReference type="WBParaSite" id="SRDH1_66220.1"/>
    </source>
</evidence>